<keyword evidence="3" id="KW-1185">Reference proteome</keyword>
<evidence type="ECO:0000313" key="3">
    <source>
        <dbReference type="Proteomes" id="UP000601435"/>
    </source>
</evidence>
<organism evidence="2 3">
    <name type="scientific">Symbiodinium necroappetens</name>
    <dbReference type="NCBI Taxonomy" id="1628268"/>
    <lineage>
        <taxon>Eukaryota</taxon>
        <taxon>Sar</taxon>
        <taxon>Alveolata</taxon>
        <taxon>Dinophyceae</taxon>
        <taxon>Suessiales</taxon>
        <taxon>Symbiodiniaceae</taxon>
        <taxon>Symbiodinium</taxon>
    </lineage>
</organism>
<evidence type="ECO:0000313" key="2">
    <source>
        <dbReference type="EMBL" id="CAE7846738.1"/>
    </source>
</evidence>
<reference evidence="2" key="1">
    <citation type="submission" date="2021-02" db="EMBL/GenBank/DDBJ databases">
        <authorList>
            <person name="Dougan E. K."/>
            <person name="Rhodes N."/>
            <person name="Thang M."/>
            <person name="Chan C."/>
        </authorList>
    </citation>
    <scope>NUCLEOTIDE SEQUENCE</scope>
</reference>
<dbReference type="AlphaFoldDB" id="A0A813A374"/>
<accession>A0A813A374</accession>
<proteinExistence type="predicted"/>
<dbReference type="OrthoDB" id="411036at2759"/>
<dbReference type="SUPFAM" id="SSF52540">
    <property type="entry name" value="P-loop containing nucleoside triphosphate hydrolases"/>
    <property type="match status" value="1"/>
</dbReference>
<gene>
    <name evidence="2" type="ORF">SNEC2469_LOCUS26082</name>
</gene>
<sequence length="459" mass="51955">MVIAEGSSSASESGKRPAATSARGACAMFTWPCPRTYGKTLADREKLGVLKPADWTKEDLGTKFRGVLQKRSLLEALKSMVIAQEPHNKWAPGHEEREVHYHIVMKMAAPFAHAKICTDLGASGCKGFFTFPRAGWASYLAYVLLPSAKKLQKDLDPCPMFWPPSFTKEKALEVIKQVDAKMLHRNSAEVQQQIKATQKTSAPKRRRTLTFSEFTDYVVENRCVDEADVWRLAKRLKTAGEDLMWNYLENKDVGSVLRKALRGWHHESLPQGMLQKTVQYPISAFIVPEGVRRWMDHGSGEKALILHGEGGLGKTELACAVMYELTGPFFFLDKLDAAKKIHFRGGEGLVIDDVSFSKLEVDDVKSWLDIQKPRFTHCRNDDAFIPAKTLRIFTTNSRSVDFFPVEARMEEHVKAIKRRVEWVDINEDVRRPVPLPPPLPLPENPDEEEDPFGFGFDLR</sequence>
<dbReference type="Proteomes" id="UP000601435">
    <property type="component" value="Unassembled WGS sequence"/>
</dbReference>
<feature type="region of interest" description="Disordered" evidence="1">
    <location>
        <begin position="433"/>
        <end position="459"/>
    </location>
</feature>
<dbReference type="InterPro" id="IPR027417">
    <property type="entry name" value="P-loop_NTPase"/>
</dbReference>
<dbReference type="EMBL" id="CAJNJA010052439">
    <property type="protein sequence ID" value="CAE7846738.1"/>
    <property type="molecule type" value="Genomic_DNA"/>
</dbReference>
<evidence type="ECO:0000256" key="1">
    <source>
        <dbReference type="SAM" id="MobiDB-lite"/>
    </source>
</evidence>
<comment type="caution">
    <text evidence="2">The sequence shown here is derived from an EMBL/GenBank/DDBJ whole genome shotgun (WGS) entry which is preliminary data.</text>
</comment>
<protein>
    <submittedName>
        <fullName evidence="2">Uncharacterized protein</fullName>
    </submittedName>
</protein>
<name>A0A813A374_9DINO</name>
<feature type="compositionally biased region" description="Pro residues" evidence="1">
    <location>
        <begin position="433"/>
        <end position="443"/>
    </location>
</feature>